<reference evidence="1 2" key="1">
    <citation type="submission" date="2018-11" db="EMBL/GenBank/DDBJ databases">
        <authorList>
            <consortium name="Pathogen Informatics"/>
        </authorList>
    </citation>
    <scope>NUCLEOTIDE SEQUENCE [LARGE SCALE GENOMIC DNA]</scope>
</reference>
<evidence type="ECO:0000313" key="2">
    <source>
        <dbReference type="Proteomes" id="UP000270094"/>
    </source>
</evidence>
<name>A0A3P7KGK8_STRVU</name>
<sequence length="80" mass="8975">MEAHFEQPGTSRSSTVAACLEKPALLARWNCWLEWPDTAKHKEKSLARLVELADIADRSNAVKTQKPWNHVDTAFGAQKS</sequence>
<evidence type="ECO:0000313" key="1">
    <source>
        <dbReference type="EMBL" id="VDM67348.1"/>
    </source>
</evidence>
<organism evidence="1 2">
    <name type="scientific">Strongylus vulgaris</name>
    <name type="common">Blood worm</name>
    <dbReference type="NCBI Taxonomy" id="40348"/>
    <lineage>
        <taxon>Eukaryota</taxon>
        <taxon>Metazoa</taxon>
        <taxon>Ecdysozoa</taxon>
        <taxon>Nematoda</taxon>
        <taxon>Chromadorea</taxon>
        <taxon>Rhabditida</taxon>
        <taxon>Rhabditina</taxon>
        <taxon>Rhabditomorpha</taxon>
        <taxon>Strongyloidea</taxon>
        <taxon>Strongylidae</taxon>
        <taxon>Strongylus</taxon>
    </lineage>
</organism>
<dbReference type="EMBL" id="UYYB01005264">
    <property type="protein sequence ID" value="VDM67348.1"/>
    <property type="molecule type" value="Genomic_DNA"/>
</dbReference>
<keyword evidence="2" id="KW-1185">Reference proteome</keyword>
<gene>
    <name evidence="1" type="ORF">SVUK_LOCUS2346</name>
</gene>
<protein>
    <submittedName>
        <fullName evidence="1">Uncharacterized protein</fullName>
    </submittedName>
</protein>
<dbReference type="Proteomes" id="UP000270094">
    <property type="component" value="Unassembled WGS sequence"/>
</dbReference>
<dbReference type="AlphaFoldDB" id="A0A3P7KGK8"/>
<accession>A0A3P7KGK8</accession>
<proteinExistence type="predicted"/>